<dbReference type="RefSeq" id="WP_128384056.1">
    <property type="nucleotide sequence ID" value="NZ_CP035033.1"/>
</dbReference>
<feature type="domain" description="ABC transporter" evidence="3">
    <location>
        <begin position="4"/>
        <end position="234"/>
    </location>
</feature>
<dbReference type="SUPFAM" id="SSF52540">
    <property type="entry name" value="P-loop containing nucleoside triphosphate hydrolases"/>
    <property type="match status" value="1"/>
</dbReference>
<dbReference type="KEGG" id="htr:EPV75_00165"/>
<keyword evidence="5" id="KW-1185">Reference proteome</keyword>
<dbReference type="PANTHER" id="PTHR43582:SF2">
    <property type="entry name" value="LINEARMYCIN RESISTANCE ATP-BINDING PROTEIN LNRL"/>
    <property type="match status" value="1"/>
</dbReference>
<dbReference type="SMART" id="SM00382">
    <property type="entry name" value="AAA"/>
    <property type="match status" value="1"/>
</dbReference>
<evidence type="ECO:0000259" key="3">
    <source>
        <dbReference type="PROSITE" id="PS50893"/>
    </source>
</evidence>
<keyword evidence="1" id="KW-0547">Nucleotide-binding</keyword>
<evidence type="ECO:0000256" key="2">
    <source>
        <dbReference type="ARBA" id="ARBA00022840"/>
    </source>
</evidence>
<evidence type="ECO:0000256" key="1">
    <source>
        <dbReference type="ARBA" id="ARBA00022741"/>
    </source>
</evidence>
<evidence type="ECO:0000313" key="4">
    <source>
        <dbReference type="EMBL" id="QAB14197.1"/>
    </source>
</evidence>
<dbReference type="Proteomes" id="UP000285478">
    <property type="component" value="Chromosome"/>
</dbReference>
<dbReference type="EMBL" id="CP035033">
    <property type="protein sequence ID" value="QAB14197.1"/>
    <property type="molecule type" value="Genomic_DNA"/>
</dbReference>
<sequence length="333" mass="37125">MNTLDIQDLSYQYQPGQPVLKALNLQMKPSGILGLLGINGAGKSTLIGLLTGQLKKQSGDLTVLGLDYATHRTDILRQIALVPQGYAFYPTLTVLENLQFFADLRADLGERTQRVEDAIAFCQLEAHRQQTADRLSGGLKRRLNLAIGLVNRPKLLFLDEPTVGIDPISRDFILKAIRQLRDQGVAIVYTSHHMQEIELLCDQVALLHQGEVRFQGELDAWRRESGVKLEVEIDQAWSNLNHLPAFDDFCQQNGFVVDGNKVSGRLPSDTDLALIDRQVMAFLNHLPGAKLQRLSMQPLDMETLFFESVQPDVLAALKHASQSDVALEDVNHV</sequence>
<dbReference type="PROSITE" id="PS50893">
    <property type="entry name" value="ABC_TRANSPORTER_2"/>
    <property type="match status" value="1"/>
</dbReference>
<dbReference type="InterPro" id="IPR003439">
    <property type="entry name" value="ABC_transporter-like_ATP-bd"/>
</dbReference>
<dbReference type="Gene3D" id="3.40.50.300">
    <property type="entry name" value="P-loop containing nucleotide triphosphate hydrolases"/>
    <property type="match status" value="1"/>
</dbReference>
<dbReference type="GO" id="GO:0016887">
    <property type="term" value="F:ATP hydrolysis activity"/>
    <property type="evidence" value="ECO:0007669"/>
    <property type="project" value="InterPro"/>
</dbReference>
<dbReference type="PANTHER" id="PTHR43582">
    <property type="entry name" value="LINEARMYCIN RESISTANCE ATP-BINDING PROTEIN LNRL"/>
    <property type="match status" value="1"/>
</dbReference>
<dbReference type="AlphaFoldDB" id="A0A451G416"/>
<dbReference type="Pfam" id="PF00005">
    <property type="entry name" value="ABC_tran"/>
    <property type="match status" value="1"/>
</dbReference>
<dbReference type="InterPro" id="IPR003593">
    <property type="entry name" value="AAA+_ATPase"/>
</dbReference>
<accession>A0A451G416</accession>
<keyword evidence="2 4" id="KW-0067">ATP-binding</keyword>
<proteinExistence type="predicted"/>
<reference evidence="4 5" key="1">
    <citation type="journal article" date="2018" name="Environ. Microbiol.">
        <title>Genomes of ubiquitous marine and hypersaline Hydrogenovibrio, Thiomicrorhabdus and Thiomicrospira spp. encode a diversity of mechanisms to sustain chemolithoautotrophy in heterogeneous environments.</title>
        <authorList>
            <person name="Scott K.M."/>
            <person name="Williams J."/>
            <person name="Porter C.M.B."/>
            <person name="Russel S."/>
            <person name="Harmer T.L."/>
            <person name="Paul J.H."/>
            <person name="Antonen K.M."/>
            <person name="Bridges M.K."/>
            <person name="Camper G.J."/>
            <person name="Campla C.K."/>
            <person name="Casella L.G."/>
            <person name="Chase E."/>
            <person name="Conrad J.W."/>
            <person name="Cruz M.C."/>
            <person name="Dunlap D.S."/>
            <person name="Duran L."/>
            <person name="Fahsbender E.M."/>
            <person name="Goldsmith D.B."/>
            <person name="Keeley R.F."/>
            <person name="Kondoff M.R."/>
            <person name="Kussy B.I."/>
            <person name="Lane M.K."/>
            <person name="Lawler S."/>
            <person name="Leigh B.A."/>
            <person name="Lewis C."/>
            <person name="Lostal L.M."/>
            <person name="Marking D."/>
            <person name="Mancera P.A."/>
            <person name="McClenthan E.C."/>
            <person name="McIntyre E.A."/>
            <person name="Mine J.A."/>
            <person name="Modi S."/>
            <person name="Moore B.D."/>
            <person name="Morgan W.A."/>
            <person name="Nelson K.M."/>
            <person name="Nguyen K.N."/>
            <person name="Ogburn N."/>
            <person name="Parrino D.G."/>
            <person name="Pedapudi A.D."/>
            <person name="Pelham R.P."/>
            <person name="Preece A.M."/>
            <person name="Rampersad E.A."/>
            <person name="Richardson J.C."/>
            <person name="Rodgers C.M."/>
            <person name="Schaffer B.L."/>
            <person name="Sheridan N.E."/>
            <person name="Solone M.R."/>
            <person name="Staley Z.R."/>
            <person name="Tabuchi M."/>
            <person name="Waide R.J."/>
            <person name="Wanjugi P.W."/>
            <person name="Young S."/>
            <person name="Clum A."/>
            <person name="Daum C."/>
            <person name="Huntemann M."/>
            <person name="Ivanova N."/>
            <person name="Kyrpides N."/>
            <person name="Mikhailova N."/>
            <person name="Palaniappan K."/>
            <person name="Pillay M."/>
            <person name="Reddy T.B.K."/>
            <person name="Shapiro N."/>
            <person name="Stamatis D."/>
            <person name="Varghese N."/>
            <person name="Woyke T."/>
            <person name="Boden R."/>
            <person name="Freyermuth S.K."/>
            <person name="Kerfeld C.A."/>
        </authorList>
    </citation>
    <scope>NUCLEOTIDE SEQUENCE [LARGE SCALE GENOMIC DNA]</scope>
    <source>
        <strain evidence="4 5">JR-2</strain>
    </source>
</reference>
<dbReference type="GO" id="GO:0005524">
    <property type="term" value="F:ATP binding"/>
    <property type="evidence" value="ECO:0007669"/>
    <property type="project" value="UniProtKB-KW"/>
</dbReference>
<protein>
    <submittedName>
        <fullName evidence="4">ABC transporter ATP-binding protein</fullName>
    </submittedName>
</protein>
<dbReference type="CDD" id="cd03230">
    <property type="entry name" value="ABC_DR_subfamily_A"/>
    <property type="match status" value="1"/>
</dbReference>
<gene>
    <name evidence="4" type="ORF">EPV75_00165</name>
</gene>
<evidence type="ECO:0000313" key="5">
    <source>
        <dbReference type="Proteomes" id="UP000285478"/>
    </source>
</evidence>
<dbReference type="InterPro" id="IPR027417">
    <property type="entry name" value="P-loop_NTPase"/>
</dbReference>
<name>A0A451G416_9GAMM</name>
<organism evidence="4 5">
    <name type="scientific">Hydrogenovibrio thermophilus</name>
    <dbReference type="NCBI Taxonomy" id="265883"/>
    <lineage>
        <taxon>Bacteria</taxon>
        <taxon>Pseudomonadati</taxon>
        <taxon>Pseudomonadota</taxon>
        <taxon>Gammaproteobacteria</taxon>
        <taxon>Thiotrichales</taxon>
        <taxon>Piscirickettsiaceae</taxon>
        <taxon>Hydrogenovibrio</taxon>
    </lineage>
</organism>